<dbReference type="eggNOG" id="COG2230">
    <property type="taxonomic scope" value="Bacteria"/>
</dbReference>
<dbReference type="Gene3D" id="3.40.50.150">
    <property type="entry name" value="Vaccinia Virus protein VP39"/>
    <property type="match status" value="1"/>
</dbReference>
<dbReference type="Proteomes" id="UP000001190">
    <property type="component" value="Chromosome"/>
</dbReference>
<dbReference type="InterPro" id="IPR029063">
    <property type="entry name" value="SAM-dependent_MTases_sf"/>
</dbReference>
<dbReference type="AlphaFoldDB" id="B2HDM9"/>
<dbReference type="KEGG" id="mmi:MMAR_4507"/>
<dbReference type="RefSeq" id="WP_012396059.1">
    <property type="nucleotide sequence ID" value="NC_010612.1"/>
</dbReference>
<organism evidence="1 2">
    <name type="scientific">Mycobacterium marinum (strain ATCC BAA-535 / M)</name>
    <dbReference type="NCBI Taxonomy" id="216594"/>
    <lineage>
        <taxon>Bacteria</taxon>
        <taxon>Bacillati</taxon>
        <taxon>Actinomycetota</taxon>
        <taxon>Actinomycetes</taxon>
        <taxon>Mycobacteriales</taxon>
        <taxon>Mycobacteriaceae</taxon>
        <taxon>Mycobacterium</taxon>
        <taxon>Mycobacterium ulcerans group</taxon>
    </lineage>
</organism>
<accession>B2HDM9</accession>
<gene>
    <name evidence="1" type="ordered locus">MMAR_4507</name>
</gene>
<dbReference type="SUPFAM" id="SSF53335">
    <property type="entry name" value="S-adenosyl-L-methionine-dependent methyltransferases"/>
    <property type="match status" value="1"/>
</dbReference>
<dbReference type="Pfam" id="PF13489">
    <property type="entry name" value="Methyltransf_23"/>
    <property type="match status" value="1"/>
</dbReference>
<protein>
    <submittedName>
        <fullName evidence="1">Uncharacterized protein</fullName>
    </submittedName>
</protein>
<dbReference type="HOGENOM" id="CLU_076335_0_0_11"/>
<proteinExistence type="predicted"/>
<dbReference type="CDD" id="cd02440">
    <property type="entry name" value="AdoMet_MTases"/>
    <property type="match status" value="1"/>
</dbReference>
<reference evidence="1 2" key="1">
    <citation type="journal article" date="2008" name="Genome Res.">
        <title>Insights from the complete genome sequence of Mycobacterium marinum on the evolution of Mycobacterium tuberculosis.</title>
        <authorList>
            <person name="Stinear T.P."/>
            <person name="Seemann T."/>
            <person name="Harrison P.F."/>
            <person name="Jenkin G.A."/>
            <person name="Davies J.K."/>
            <person name="Johnson P.D."/>
            <person name="Abdellah Z."/>
            <person name="Arrowsmith C."/>
            <person name="Chillingworth T."/>
            <person name="Churcher C."/>
            <person name="Clarke K."/>
            <person name="Cronin A."/>
            <person name="Davis P."/>
            <person name="Goodhead I."/>
            <person name="Holroyd N."/>
            <person name="Jagels K."/>
            <person name="Lord A."/>
            <person name="Moule S."/>
            <person name="Mungall K."/>
            <person name="Norbertczak H."/>
            <person name="Quail M.A."/>
            <person name="Rabbinowitsch E."/>
            <person name="Walker D."/>
            <person name="White B."/>
            <person name="Whitehead S."/>
            <person name="Small P.L."/>
            <person name="Brosch R."/>
            <person name="Ramakrishnan L."/>
            <person name="Fischbach M.A."/>
            <person name="Parkhill J."/>
            <person name="Cole S.T."/>
        </authorList>
    </citation>
    <scope>NUCLEOTIDE SEQUENCE [LARGE SCALE GENOMIC DNA]</scope>
    <source>
        <strain evidence="2">ATCC BAA-535 / M</strain>
    </source>
</reference>
<evidence type="ECO:0000313" key="2">
    <source>
        <dbReference type="Proteomes" id="UP000001190"/>
    </source>
</evidence>
<keyword evidence="2" id="KW-1185">Reference proteome</keyword>
<sequence length="319" mass="36376">MAFVEPQGDKLIARYKQTYGIAAEADITERMIQEHWNLEKRLTRELLQSDPETRWETFDRCYTRLYTELTWLNEFSDTASAASAQERFGRWLELIGPPPRSIYEIGSGKAGLISFLALNGYDCKATEITRERGPALLSDSHENLSWGVSDGVHLDRFEPAQTYDVVVSDQVIEHLHPDDLQTHLRSVHRILKTGGRYIFNTPSKYTGPHDVSRVFKRAEPEGMHLKEYDCREIVEVTKRAGFSSVRYGFVPRRFRLLLVAVGARKLAEPERVGVLFLRMVLSVEKVLCGLPALWLRRLCANMLCKLGVFSGTISVVAEK</sequence>
<dbReference type="EMBL" id="CP000854">
    <property type="protein sequence ID" value="ACC42913.1"/>
    <property type="molecule type" value="Genomic_DNA"/>
</dbReference>
<evidence type="ECO:0000313" key="1">
    <source>
        <dbReference type="EMBL" id="ACC42913.1"/>
    </source>
</evidence>
<name>B2HDM9_MYCMM</name>